<reference evidence="1 2" key="1">
    <citation type="submission" date="2020-08" db="EMBL/GenBank/DDBJ databases">
        <title>Complete genome sequence of Erwinia phage pEa_SNUABM_12.</title>
        <authorList>
            <person name="Kim S.G."/>
            <person name="Lee S.B."/>
            <person name="Park S.C."/>
        </authorList>
    </citation>
    <scope>NUCLEOTIDE SEQUENCE [LARGE SCALE GENOMIC DNA]</scope>
</reference>
<gene>
    <name evidence="1" type="ORF">pEaSNUABM12_00478</name>
</gene>
<accession>A0A7L8ZLQ0</accession>
<dbReference type="EMBL" id="MT939486">
    <property type="protein sequence ID" value="QOI71396.1"/>
    <property type="molecule type" value="Genomic_DNA"/>
</dbReference>
<organism evidence="1 2">
    <name type="scientific">Erwinia phage pEa_SNUABM_12</name>
    <dbReference type="NCBI Taxonomy" id="2768773"/>
    <lineage>
        <taxon>Viruses</taxon>
        <taxon>Duplodnaviria</taxon>
        <taxon>Heunggongvirae</taxon>
        <taxon>Uroviricota</taxon>
        <taxon>Caudoviricetes</taxon>
        <taxon>Eneladusvirus</taxon>
        <taxon>Eneladusvirus BF</taxon>
    </lineage>
</organism>
<evidence type="ECO:0000313" key="1">
    <source>
        <dbReference type="EMBL" id="QOI71396.1"/>
    </source>
</evidence>
<sequence length="84" mass="10003">MSNSFYEDLRFRYIELLDCQAYCNPDEPTSNKHLVWMLLELSNPNMSETKKHRWLGYIQGCMVSKGLINVQEERELTRDLFQGK</sequence>
<proteinExistence type="predicted"/>
<name>A0A7L8ZLQ0_9CAUD</name>
<dbReference type="Proteomes" id="UP000594095">
    <property type="component" value="Genome"/>
</dbReference>
<evidence type="ECO:0000313" key="2">
    <source>
        <dbReference type="Proteomes" id="UP000594095"/>
    </source>
</evidence>
<protein>
    <submittedName>
        <fullName evidence="1">Uncharacterized protein</fullName>
    </submittedName>
</protein>